<dbReference type="PATRIC" id="fig|226910.6.peg.4633"/>
<dbReference type="RefSeq" id="WP_040070977.1">
    <property type="nucleotide sequence ID" value="NZ_CP144470.1"/>
</dbReference>
<accession>A0A0C2HW53</accession>
<reference evidence="1 2" key="1">
    <citation type="submission" date="2015-01" db="EMBL/GenBank/DDBJ databases">
        <title>Complete genome of Pseudomonas batumici UCM B-321 producer of the batumin antibiotic with strong antistaphilococcal and potential anticancer activity.</title>
        <authorList>
            <person name="Klochko V.V."/>
            <person name="Zelena L.B."/>
            <person name="Elena K.A."/>
            <person name="Reva O.N."/>
        </authorList>
    </citation>
    <scope>NUCLEOTIDE SEQUENCE [LARGE SCALE GENOMIC DNA]</scope>
    <source>
        <strain evidence="1 2">UCM B-321</strain>
    </source>
</reference>
<evidence type="ECO:0000313" key="2">
    <source>
        <dbReference type="Proteomes" id="UP000031535"/>
    </source>
</evidence>
<gene>
    <name evidence="1" type="ORF">UCMB321_4643</name>
</gene>
<dbReference type="Proteomes" id="UP000031535">
    <property type="component" value="Unassembled WGS sequence"/>
</dbReference>
<dbReference type="EMBL" id="JXDG01000061">
    <property type="protein sequence ID" value="KIH81401.1"/>
    <property type="molecule type" value="Genomic_DNA"/>
</dbReference>
<proteinExistence type="predicted"/>
<comment type="caution">
    <text evidence="1">The sequence shown here is derived from an EMBL/GenBank/DDBJ whole genome shotgun (WGS) entry which is preliminary data.</text>
</comment>
<dbReference type="OrthoDB" id="7021334at2"/>
<sequence>MTFTVKLELASGQSLKDMPLELLADGVAVARAKADATGKVAFDVPAKAAKWAVRVDRTILKGA</sequence>
<keyword evidence="2" id="KW-1185">Reference proteome</keyword>
<dbReference type="STRING" id="226910.UCMB321_4643"/>
<evidence type="ECO:0000313" key="1">
    <source>
        <dbReference type="EMBL" id="KIH81401.1"/>
    </source>
</evidence>
<organism evidence="1 2">
    <name type="scientific">Pseudomonas batumici</name>
    <dbReference type="NCBI Taxonomy" id="226910"/>
    <lineage>
        <taxon>Bacteria</taxon>
        <taxon>Pseudomonadati</taxon>
        <taxon>Pseudomonadota</taxon>
        <taxon>Gammaproteobacteria</taxon>
        <taxon>Pseudomonadales</taxon>
        <taxon>Pseudomonadaceae</taxon>
        <taxon>Pseudomonas</taxon>
    </lineage>
</organism>
<protein>
    <submittedName>
        <fullName evidence="1">Uncharacterized protein</fullName>
    </submittedName>
</protein>
<dbReference type="AlphaFoldDB" id="A0A0C2HW53"/>
<name>A0A0C2HW53_9PSED</name>